<evidence type="ECO:0000313" key="12">
    <source>
        <dbReference type="Proteomes" id="UP000190897"/>
    </source>
</evidence>
<reference evidence="12" key="1">
    <citation type="submission" date="2017-02" db="EMBL/GenBank/DDBJ databases">
        <authorList>
            <person name="Varghese N."/>
            <person name="Submissions S."/>
        </authorList>
    </citation>
    <scope>NUCLEOTIDE SEQUENCE [LARGE SCALE GENOMIC DNA]</scope>
    <source>
        <strain evidence="12">DSM 22270</strain>
    </source>
</reference>
<dbReference type="AlphaFoldDB" id="A0A1T5C7Z5"/>
<dbReference type="InterPro" id="IPR005841">
    <property type="entry name" value="Alpha-D-phosphohexomutase_SF"/>
</dbReference>
<evidence type="ECO:0000256" key="6">
    <source>
        <dbReference type="ARBA" id="ARBA00023235"/>
    </source>
</evidence>
<dbReference type="PANTHER" id="PTHR45745:SF1">
    <property type="entry name" value="PHOSPHOGLUCOMUTASE 2B-RELATED"/>
    <property type="match status" value="1"/>
</dbReference>
<evidence type="ECO:0000256" key="1">
    <source>
        <dbReference type="ARBA" id="ARBA00001946"/>
    </source>
</evidence>
<evidence type="ECO:0000256" key="3">
    <source>
        <dbReference type="ARBA" id="ARBA00022553"/>
    </source>
</evidence>
<dbReference type="InterPro" id="IPR005844">
    <property type="entry name" value="A-D-PHexomutase_a/b/a-I"/>
</dbReference>
<dbReference type="GO" id="GO:0006166">
    <property type="term" value="P:purine ribonucleoside salvage"/>
    <property type="evidence" value="ECO:0007669"/>
    <property type="project" value="TreeGrafter"/>
</dbReference>
<keyword evidence="12" id="KW-1185">Reference proteome</keyword>
<dbReference type="GO" id="GO:0008973">
    <property type="term" value="F:phosphopentomutase activity"/>
    <property type="evidence" value="ECO:0007669"/>
    <property type="project" value="TreeGrafter"/>
</dbReference>
<name>A0A1T5C7Z5_9BACT</name>
<evidence type="ECO:0000256" key="7">
    <source>
        <dbReference type="RuleBase" id="RU004326"/>
    </source>
</evidence>
<keyword evidence="5 7" id="KW-0460">Magnesium</keyword>
<evidence type="ECO:0000259" key="9">
    <source>
        <dbReference type="Pfam" id="PF02879"/>
    </source>
</evidence>
<dbReference type="GO" id="GO:0005975">
    <property type="term" value="P:carbohydrate metabolic process"/>
    <property type="evidence" value="ECO:0007669"/>
    <property type="project" value="InterPro"/>
</dbReference>
<comment type="similarity">
    <text evidence="2 7">Belongs to the phosphohexose mutase family.</text>
</comment>
<dbReference type="CDD" id="cd05799">
    <property type="entry name" value="PGM2"/>
    <property type="match status" value="1"/>
</dbReference>
<organism evidence="11 12">
    <name type="scientific">Dyadobacter psychrophilus</name>
    <dbReference type="NCBI Taxonomy" id="651661"/>
    <lineage>
        <taxon>Bacteria</taxon>
        <taxon>Pseudomonadati</taxon>
        <taxon>Bacteroidota</taxon>
        <taxon>Cytophagia</taxon>
        <taxon>Cytophagales</taxon>
        <taxon>Spirosomataceae</taxon>
        <taxon>Dyadobacter</taxon>
    </lineage>
</organism>
<dbReference type="InterPro" id="IPR036900">
    <property type="entry name" value="A-D-PHexomutase_C_sf"/>
</dbReference>
<evidence type="ECO:0000256" key="5">
    <source>
        <dbReference type="ARBA" id="ARBA00022842"/>
    </source>
</evidence>
<dbReference type="OrthoDB" id="9806956at2"/>
<evidence type="ECO:0000313" key="11">
    <source>
        <dbReference type="EMBL" id="SKB55544.1"/>
    </source>
</evidence>
<dbReference type="Proteomes" id="UP000190897">
    <property type="component" value="Unassembled WGS sequence"/>
</dbReference>
<dbReference type="Gene3D" id="3.30.310.50">
    <property type="entry name" value="Alpha-D-phosphohexomutase, C-terminal domain"/>
    <property type="match status" value="1"/>
</dbReference>
<keyword evidence="4 7" id="KW-0479">Metal-binding</keyword>
<dbReference type="Gene3D" id="3.40.120.10">
    <property type="entry name" value="Alpha-D-Glucose-1,6-Bisphosphate, subunit A, domain 3"/>
    <property type="match status" value="3"/>
</dbReference>
<dbReference type="RefSeq" id="WP_082213495.1">
    <property type="nucleotide sequence ID" value="NZ_FUZA01000001.1"/>
</dbReference>
<dbReference type="EMBL" id="FUZA01000001">
    <property type="protein sequence ID" value="SKB55544.1"/>
    <property type="molecule type" value="Genomic_DNA"/>
</dbReference>
<keyword evidence="3" id="KW-0597">Phosphoprotein</keyword>
<dbReference type="InterPro" id="IPR016055">
    <property type="entry name" value="A-D-PHexomutase_a/b/a-I/II/III"/>
</dbReference>
<accession>A0A1T5C7Z5</accession>
<sequence length="587" mass="64077">MTAKLEPSVMTKVSSWLNGDYDIDTKQSIQQLIDEGNDTELTDAFYKDLEFGTGGLRGLIGIGSNRMNRYTVGTATQGLANYLNQAFPGEEIKVAIAYDSRIKSDEFAKIIADIFSANGITVYLFEALRPTPELSFAIRLLGCKSGVVVTASHNPKEYNGYKAYWDDGSQVVAPHDTNIINEVNAITSIDDVKFDGDASKIIKIGADVDEKYMDHILSLSISKGALERQKGLKIVYTPLHGTGVTLVPALLAKMGFEAVTVIEEQAEPKGNGQFPTVVYPNPEESEAMSKAVEKAKEIDADLVLGTDPDADRVGIAVKNHHGEIQLLNGNQTASVLIYYLLNAWKDAGKLTGTQFVCKTIVTTDLIDKMAAAYDVKCYNTLTGFKYIAQVIREKEGVEQFIGGGEESYGYLIGDAVRDKDAIASCAMIAELTAYAKDKGLSLFDMLMEIYKQFGFYYEGLISLTKKGKSGADEIQQMMADFRANPPKTLAGSPVIRMDDYKALSTVDFTSGTSHSIPSGEMGIEPSNVLQFFTEDGTKFTCRPSGTEPKIKFYVGVRAALEKNEDFDSVYASLKEKVASIGEELGLK</sequence>
<dbReference type="SUPFAM" id="SSF53738">
    <property type="entry name" value="Phosphoglucomutase, first 3 domains"/>
    <property type="match status" value="3"/>
</dbReference>
<dbReference type="PANTHER" id="PTHR45745">
    <property type="entry name" value="PHOSPHOMANNOMUTASE 45A"/>
    <property type="match status" value="1"/>
</dbReference>
<evidence type="ECO:0000259" key="8">
    <source>
        <dbReference type="Pfam" id="PF02878"/>
    </source>
</evidence>
<keyword evidence="6" id="KW-0413">Isomerase</keyword>
<dbReference type="Pfam" id="PF02880">
    <property type="entry name" value="PGM_PMM_III"/>
    <property type="match status" value="1"/>
</dbReference>
<evidence type="ECO:0000256" key="4">
    <source>
        <dbReference type="ARBA" id="ARBA00022723"/>
    </source>
</evidence>
<dbReference type="InterPro" id="IPR005846">
    <property type="entry name" value="A-D-PHexomutase_a/b/a-III"/>
</dbReference>
<evidence type="ECO:0000256" key="2">
    <source>
        <dbReference type="ARBA" id="ARBA00010231"/>
    </source>
</evidence>
<dbReference type="Pfam" id="PF02879">
    <property type="entry name" value="PGM_PMM_II"/>
    <property type="match status" value="1"/>
</dbReference>
<dbReference type="STRING" id="651661.SAMN05660293_00980"/>
<feature type="domain" description="Alpha-D-phosphohexomutase alpha/beta/alpha" evidence="10">
    <location>
        <begin position="328"/>
        <end position="451"/>
    </location>
</feature>
<comment type="cofactor">
    <cofactor evidence="1">
        <name>Mg(2+)</name>
        <dbReference type="ChEBI" id="CHEBI:18420"/>
    </cofactor>
</comment>
<dbReference type="GO" id="GO:0000287">
    <property type="term" value="F:magnesium ion binding"/>
    <property type="evidence" value="ECO:0007669"/>
    <property type="project" value="InterPro"/>
</dbReference>
<dbReference type="PRINTS" id="PR00509">
    <property type="entry name" value="PGMPMM"/>
</dbReference>
<dbReference type="InterPro" id="IPR016066">
    <property type="entry name" value="A-D-PHexomutase_CS"/>
</dbReference>
<evidence type="ECO:0000259" key="10">
    <source>
        <dbReference type="Pfam" id="PF02880"/>
    </source>
</evidence>
<dbReference type="InterPro" id="IPR005845">
    <property type="entry name" value="A-D-PHexomutase_a/b/a-II"/>
</dbReference>
<feature type="domain" description="Alpha-D-phosphohexomutase alpha/beta/alpha" evidence="8">
    <location>
        <begin position="50"/>
        <end position="188"/>
    </location>
</feature>
<protein>
    <submittedName>
        <fullName evidence="11">Phosphoglucomutase</fullName>
    </submittedName>
</protein>
<proteinExistence type="inferred from homology"/>
<dbReference type="Pfam" id="PF02878">
    <property type="entry name" value="PGM_PMM_I"/>
    <property type="match status" value="1"/>
</dbReference>
<feature type="domain" description="Alpha-D-phosphohexomutase alpha/beta/alpha" evidence="9">
    <location>
        <begin position="210"/>
        <end position="318"/>
    </location>
</feature>
<gene>
    <name evidence="11" type="ORF">SAMN05660293_00980</name>
</gene>
<dbReference type="PROSITE" id="PS00710">
    <property type="entry name" value="PGM_PMM"/>
    <property type="match status" value="1"/>
</dbReference>
<dbReference type="SUPFAM" id="SSF55957">
    <property type="entry name" value="Phosphoglucomutase, C-terminal domain"/>
    <property type="match status" value="1"/>
</dbReference>